<feature type="compositionally biased region" description="Low complexity" evidence="1">
    <location>
        <begin position="1785"/>
        <end position="1796"/>
    </location>
</feature>
<gene>
    <name evidence="3" type="ORF">EMPS_01513</name>
</gene>
<dbReference type="SUPFAM" id="SSF48371">
    <property type="entry name" value="ARM repeat"/>
    <property type="match status" value="1"/>
</dbReference>
<name>A0A9P3H3Q3_9FUNG</name>
<feature type="region of interest" description="Disordered" evidence="1">
    <location>
        <begin position="1"/>
        <end position="169"/>
    </location>
</feature>
<feature type="region of interest" description="Disordered" evidence="1">
    <location>
        <begin position="183"/>
        <end position="225"/>
    </location>
</feature>
<feature type="compositionally biased region" description="Polar residues" evidence="1">
    <location>
        <begin position="9"/>
        <end position="18"/>
    </location>
</feature>
<feature type="region of interest" description="Disordered" evidence="1">
    <location>
        <begin position="1402"/>
        <end position="1511"/>
    </location>
</feature>
<feature type="region of interest" description="Disordered" evidence="1">
    <location>
        <begin position="596"/>
        <end position="648"/>
    </location>
</feature>
<feature type="compositionally biased region" description="Polar residues" evidence="1">
    <location>
        <begin position="1634"/>
        <end position="1644"/>
    </location>
</feature>
<feature type="region of interest" description="Disordered" evidence="1">
    <location>
        <begin position="1785"/>
        <end position="1805"/>
    </location>
</feature>
<feature type="compositionally biased region" description="Polar residues" evidence="1">
    <location>
        <begin position="1498"/>
        <end position="1511"/>
    </location>
</feature>
<feature type="compositionally biased region" description="Low complexity" evidence="1">
    <location>
        <begin position="1667"/>
        <end position="1699"/>
    </location>
</feature>
<feature type="region of interest" description="Disordered" evidence="1">
    <location>
        <begin position="325"/>
        <end position="361"/>
    </location>
</feature>
<dbReference type="Gene3D" id="1.25.10.10">
    <property type="entry name" value="Leucine-rich Repeat Variant"/>
    <property type="match status" value="1"/>
</dbReference>
<dbReference type="GO" id="GO:0030036">
    <property type="term" value="P:actin cytoskeleton organization"/>
    <property type="evidence" value="ECO:0007669"/>
    <property type="project" value="InterPro"/>
</dbReference>
<feature type="compositionally biased region" description="Low complexity" evidence="1">
    <location>
        <begin position="21"/>
        <end position="32"/>
    </location>
</feature>
<dbReference type="InterPro" id="IPR011989">
    <property type="entry name" value="ARM-like"/>
</dbReference>
<dbReference type="EMBL" id="BQFW01000002">
    <property type="protein sequence ID" value="GJJ69167.1"/>
    <property type="molecule type" value="Genomic_DNA"/>
</dbReference>
<feature type="compositionally biased region" description="Polar residues" evidence="1">
    <location>
        <begin position="1290"/>
        <end position="1306"/>
    </location>
</feature>
<feature type="compositionally biased region" description="Low complexity" evidence="1">
    <location>
        <begin position="1715"/>
        <end position="1724"/>
    </location>
</feature>
<dbReference type="InterPro" id="IPR016024">
    <property type="entry name" value="ARM-type_fold"/>
</dbReference>
<feature type="compositionally biased region" description="Polar residues" evidence="1">
    <location>
        <begin position="1595"/>
        <end position="1605"/>
    </location>
</feature>
<feature type="compositionally biased region" description="Basic and acidic residues" evidence="1">
    <location>
        <begin position="325"/>
        <end position="341"/>
    </location>
</feature>
<evidence type="ECO:0000313" key="3">
    <source>
        <dbReference type="EMBL" id="GJJ69167.1"/>
    </source>
</evidence>
<feature type="region of interest" description="Disordered" evidence="1">
    <location>
        <begin position="1290"/>
        <end position="1388"/>
    </location>
</feature>
<comment type="caution">
    <text evidence="3">The sequence shown here is derived from an EMBL/GenBank/DDBJ whole genome shotgun (WGS) entry which is preliminary data.</text>
</comment>
<evidence type="ECO:0000259" key="2">
    <source>
        <dbReference type="SMART" id="SM01140"/>
    </source>
</evidence>
<dbReference type="Pfam" id="PF06371">
    <property type="entry name" value="Drf_GBD"/>
    <property type="match status" value="1"/>
</dbReference>
<sequence>MTDPELSSFLHQDNSNPRPFSPLSPTHHLSSTLPPPSPSSNKHYHRHPPPPPVKTRSHLSNLGDHIVKAARRLSTASTPKDPSSHPSSPTPLFSRLGATSPDIKKKRGSAIFLDDSTPTPGSGGGHSHSNSTISNSNSSGVNSTIMPPPPRHRNKASGGEPREKGKGKLLAKIDLFNMLSRNANHAPLSPTSFVGPTKLQQSEQQQQQPLGTDRSLPAPPTPSKETFWRGIMVRQNGVCTEEDYKVLHSPGQLPGMNPTARTTTIESSSRIEPTAMTTTTRDDPHMAPSGATRIDSKFGSDSFRPAAVGHTDMHDSVGVRNVDDRQNKSARSYKGDVKVVESKQTQGPGLSTQGAQDGQGGVAGIIVGVGKSAGKRGTDARADSVVAMLPPNPTSRHPKHQPPQQDHPQKQQQMTSSTMSQDLSHHSISSLQESDASLSDRSLQMEELFDFYEDSSSGPFPESAAQTLTAVTFADAVHPFGASAPSAPLSALEKIQRQQRRRSQEQERLANLILPVPIKNQTEGVNVLPVRDIPRELLPAHVHVAATSPLALGGPSVAANTVEESIRLDQILALASGPNRPRLPNPIEWQRGLEEMRQKRRDSATPLTSSVGRHSQESSMDGGKSRRHSMPDLPPGQSREDQERQRGDGFRNPMLLKQIHESLAFGSGGTDDEYVEVQDQQQQMRSTIAESQAMDATNVLYNTANAVVLSEPPKPMRKRAGNVTGVAVPAGRIVLHGRDAVDVAFEELLDTLALPPSARAELESMPKERKLVMLQSNDASQHLSQMTQTMPPHYFVDTLLEFAGKRERTSPNQRRLMNLQIGSQPSLVATGPGNTKIGGATKPLGLWKNLSTTNIGQIDSSVQHQQSQLLPTFQQHLASLINRNSNEAIELEKRSLDEREQVLKKLRVLIRNGSIRWTGEFIKAGGPMALIEYGHQIQKTRDSKQGQRERLLHQVIQCIKAVVPLEEGISSLVQERSFFPLMRTLAILESPVLVPTRSGESTQGRQARPSFIPGVATDYQQQPRFRSSSIPKPLSSPFQSSPALSLDQIPTFSNAQASVGILTAILAREPELRDRILRETVADEIIGGPHGVFSDEEDEHLWTYSQWIGYLDELLQMCGVNATKDTPVTTIAKEQPIGRTGPTHGMPSKGSSVAAGLSFLSTSPTGATSGLSLFSLDNIKRRRHTSAAATSTSSPTLKFEAGEDREVISFLTAHLELVSRLMFDMHISVPGLAFAKSIRNSHLQEAFERTLLSHIQNQDLCAQVEDLLIQISMVPKPYTNNHQYRTAIRSSGNQQHRVSYPQPQQKVRQEWLRPASASPQPSQQRQKQMQMPHYHQQQQHRGSALQGSRAMDHAQYIPARSSSLDMTSPTDSVNSSALGGQAVPLSRQPSAARRIAEGMVILGRDGSVTPTRARFSPSPTPSPSLQPPRRATIGDTGTNTNSTSNLPYLATNHHASRLPVLPPKSKNRLSMDQRSGLASPAQSPLPLHSHLPPPPSTADATPRSQYSQSHIPPTSLAAEVKLTVTSKPTSAQPRTGAHVPRQEKSTGLKAPVTVANTRADVNTQLPQAREQTSETLDRELASSPTLQLPRPKVLRNNSGSSINTFGNGGRRSSLGVADLPLIIDGNHPTLAMDDQNTATTSSNAKVAAAVNPSTVRGHHLRPPRAPPAALELSSSSSTSTSSIFTESSSSSTTVSPPSSQGRKQALQQTTQRSMTPTALTTTTTVMGSRLPVPAASPIALSPQGPPTSTTSSKPVVTTNTTSLALEEDKVVDFDLKIQEDVRKLASATSSSSLSAQRRQDASSVDAMRRREIQETANPLVLSAPIVVREDLFRLRDQNIREQFSAIVLPPLERS</sequence>
<dbReference type="InterPro" id="IPR010473">
    <property type="entry name" value="GTPase-bd"/>
</dbReference>
<dbReference type="GO" id="GO:0031267">
    <property type="term" value="F:small GTPase binding"/>
    <property type="evidence" value="ECO:0007669"/>
    <property type="project" value="InterPro"/>
</dbReference>
<feature type="region of interest" description="Disordered" evidence="1">
    <location>
        <begin position="387"/>
        <end position="439"/>
    </location>
</feature>
<feature type="domain" description="Formin GTPase-binding" evidence="2">
    <location>
        <begin position="739"/>
        <end position="994"/>
    </location>
</feature>
<feature type="compositionally biased region" description="Polar residues" evidence="1">
    <location>
        <begin position="1700"/>
        <end position="1714"/>
    </location>
</feature>
<feature type="compositionally biased region" description="Polar residues" evidence="1">
    <location>
        <begin position="74"/>
        <end position="91"/>
    </location>
</feature>
<feature type="compositionally biased region" description="Polar residues" evidence="1">
    <location>
        <begin position="426"/>
        <end position="439"/>
    </location>
</feature>
<accession>A0A9P3H3Q3</accession>
<reference evidence="3" key="2">
    <citation type="journal article" date="2022" name="Microbiol. Resour. Announc.">
        <title>Whole-Genome Sequence of Entomortierella parvispora E1425, a Mucoromycotan Fungus Associated with Burkholderiaceae-Related Endosymbiotic Bacteria.</title>
        <authorList>
            <person name="Herlambang A."/>
            <person name="Guo Y."/>
            <person name="Takashima Y."/>
            <person name="Narisawa K."/>
            <person name="Ohta H."/>
            <person name="Nishizawa T."/>
        </authorList>
    </citation>
    <scope>NUCLEOTIDE SEQUENCE</scope>
    <source>
        <strain evidence="3">E1425</strain>
    </source>
</reference>
<evidence type="ECO:0000256" key="1">
    <source>
        <dbReference type="SAM" id="MobiDB-lite"/>
    </source>
</evidence>
<feature type="region of interest" description="Disordered" evidence="1">
    <location>
        <begin position="1567"/>
        <end position="1611"/>
    </location>
</feature>
<feature type="compositionally biased region" description="Low complexity" evidence="1">
    <location>
        <begin position="402"/>
        <end position="421"/>
    </location>
</feature>
<feature type="compositionally biased region" description="Polar residues" evidence="1">
    <location>
        <begin position="1360"/>
        <end position="1378"/>
    </location>
</feature>
<proteinExistence type="predicted"/>
<organism evidence="3 4">
    <name type="scientific">Entomortierella parvispora</name>
    <dbReference type="NCBI Taxonomy" id="205924"/>
    <lineage>
        <taxon>Eukaryota</taxon>
        <taxon>Fungi</taxon>
        <taxon>Fungi incertae sedis</taxon>
        <taxon>Mucoromycota</taxon>
        <taxon>Mortierellomycotina</taxon>
        <taxon>Mortierellomycetes</taxon>
        <taxon>Mortierellales</taxon>
        <taxon>Mortierellaceae</taxon>
        <taxon>Entomortierella</taxon>
    </lineage>
</organism>
<feature type="compositionally biased region" description="Low complexity" evidence="1">
    <location>
        <begin position="1313"/>
        <end position="1340"/>
    </location>
</feature>
<feature type="compositionally biased region" description="Polar residues" evidence="1">
    <location>
        <begin position="342"/>
        <end position="352"/>
    </location>
</feature>
<feature type="region of interest" description="Disordered" evidence="1">
    <location>
        <begin position="249"/>
        <end position="300"/>
    </location>
</feature>
<reference evidence="3" key="1">
    <citation type="submission" date="2021-11" db="EMBL/GenBank/DDBJ databases">
        <authorList>
            <person name="Herlambang A."/>
            <person name="Guo Y."/>
            <person name="Takashima Y."/>
            <person name="Nishizawa T."/>
        </authorList>
    </citation>
    <scope>NUCLEOTIDE SEQUENCE</scope>
    <source>
        <strain evidence="3">E1425</strain>
    </source>
</reference>
<feature type="compositionally biased region" description="Low complexity" evidence="1">
    <location>
        <begin position="1477"/>
        <end position="1490"/>
    </location>
</feature>
<evidence type="ECO:0000313" key="4">
    <source>
        <dbReference type="Proteomes" id="UP000827284"/>
    </source>
</evidence>
<dbReference type="OrthoDB" id="2155261at2759"/>
<feature type="compositionally biased region" description="Basic and acidic residues" evidence="1">
    <location>
        <begin position="1571"/>
        <end position="1580"/>
    </location>
</feature>
<feature type="region of interest" description="Disordered" evidence="1">
    <location>
        <begin position="1526"/>
        <end position="1547"/>
    </location>
</feature>
<feature type="compositionally biased region" description="Polar residues" evidence="1">
    <location>
        <begin position="259"/>
        <end position="279"/>
    </location>
</feature>
<dbReference type="Proteomes" id="UP000827284">
    <property type="component" value="Unassembled WGS sequence"/>
</dbReference>
<dbReference type="SMART" id="SM01140">
    <property type="entry name" value="Drf_GBD"/>
    <property type="match status" value="1"/>
</dbReference>
<dbReference type="GO" id="GO:0003779">
    <property type="term" value="F:actin binding"/>
    <property type="evidence" value="ECO:0007669"/>
    <property type="project" value="InterPro"/>
</dbReference>
<protein>
    <recommendedName>
        <fullName evidence="2">Formin GTPase-binding domain-containing protein</fullName>
    </recommendedName>
</protein>
<feature type="compositionally biased region" description="Polar residues" evidence="1">
    <location>
        <begin position="183"/>
        <end position="194"/>
    </location>
</feature>
<feature type="region of interest" description="Disordered" evidence="1">
    <location>
        <begin position="1630"/>
        <end position="1760"/>
    </location>
</feature>
<keyword evidence="4" id="KW-1185">Reference proteome</keyword>
<feature type="compositionally biased region" description="Low complexity" evidence="1">
    <location>
        <begin position="1746"/>
        <end position="1760"/>
    </location>
</feature>
<feature type="compositionally biased region" description="Low complexity" evidence="1">
    <location>
        <begin position="127"/>
        <end position="145"/>
    </location>
</feature>
<feature type="compositionally biased region" description="Basic and acidic residues" evidence="1">
    <location>
        <begin position="638"/>
        <end position="648"/>
    </location>
</feature>
<feature type="compositionally biased region" description="Polar residues" evidence="1">
    <location>
        <begin position="605"/>
        <end position="619"/>
    </location>
</feature>